<dbReference type="EMBL" id="BART01040189">
    <property type="protein sequence ID" value="GAH26923.1"/>
    <property type="molecule type" value="Genomic_DNA"/>
</dbReference>
<keyword evidence="1" id="KW-0472">Membrane</keyword>
<reference evidence="2" key="1">
    <citation type="journal article" date="2014" name="Front. Microbiol.">
        <title>High frequency of phylogenetically diverse reductive dehalogenase-homologous genes in deep subseafloor sedimentary metagenomes.</title>
        <authorList>
            <person name="Kawai M."/>
            <person name="Futagami T."/>
            <person name="Toyoda A."/>
            <person name="Takaki Y."/>
            <person name="Nishi S."/>
            <person name="Hori S."/>
            <person name="Arai W."/>
            <person name="Tsubouchi T."/>
            <person name="Morono Y."/>
            <person name="Uchiyama I."/>
            <person name="Ito T."/>
            <person name="Fujiyama A."/>
            <person name="Inagaki F."/>
            <person name="Takami H."/>
        </authorList>
    </citation>
    <scope>NUCLEOTIDE SEQUENCE</scope>
    <source>
        <strain evidence="2">Expedition CK06-06</strain>
    </source>
</reference>
<keyword evidence="1" id="KW-1133">Transmembrane helix</keyword>
<dbReference type="AlphaFoldDB" id="X1G1L4"/>
<feature type="transmembrane region" description="Helical" evidence="1">
    <location>
        <begin position="6"/>
        <end position="24"/>
    </location>
</feature>
<accession>X1G1L4</accession>
<organism evidence="2">
    <name type="scientific">marine sediment metagenome</name>
    <dbReference type="NCBI Taxonomy" id="412755"/>
    <lineage>
        <taxon>unclassified sequences</taxon>
        <taxon>metagenomes</taxon>
        <taxon>ecological metagenomes</taxon>
    </lineage>
</organism>
<keyword evidence="1" id="KW-0812">Transmembrane</keyword>
<comment type="caution">
    <text evidence="2">The sequence shown here is derived from an EMBL/GenBank/DDBJ whole genome shotgun (WGS) entry which is preliminary data.</text>
</comment>
<evidence type="ECO:0000313" key="2">
    <source>
        <dbReference type="EMBL" id="GAH26923.1"/>
    </source>
</evidence>
<proteinExistence type="predicted"/>
<sequence>TFLGLYTEVISSFIFFIIFSSLSLKTKNPFRFSKGRKESIRGTTLIPV</sequence>
<evidence type="ECO:0000256" key="1">
    <source>
        <dbReference type="SAM" id="Phobius"/>
    </source>
</evidence>
<name>X1G1L4_9ZZZZ</name>
<gene>
    <name evidence="2" type="ORF">S01H4_65579</name>
</gene>
<protein>
    <submittedName>
        <fullName evidence="2">Uncharacterized protein</fullName>
    </submittedName>
</protein>
<feature type="non-terminal residue" evidence="2">
    <location>
        <position position="1"/>
    </location>
</feature>